<dbReference type="RefSeq" id="WP_128941023.1">
    <property type="nucleotide sequence ID" value="NZ_RDRA01000014.1"/>
</dbReference>
<evidence type="ECO:0000313" key="3">
    <source>
        <dbReference type="EMBL" id="RXG91549.1"/>
    </source>
</evidence>
<reference evidence="3 4" key="1">
    <citation type="submission" date="2018-10" db="EMBL/GenBank/DDBJ databases">
        <title>Bradyrhizobium sp. nov., isolated from effective nodules of peanut in China.</title>
        <authorList>
            <person name="Li Y."/>
        </authorList>
    </citation>
    <scope>NUCLEOTIDE SEQUENCE [LARGE SCALE GENOMIC DNA]</scope>
    <source>
        <strain evidence="3 4">CCBAU 51781</strain>
    </source>
</reference>
<dbReference type="Proteomes" id="UP000289946">
    <property type="component" value="Unassembled WGS sequence"/>
</dbReference>
<evidence type="ECO:0000313" key="4">
    <source>
        <dbReference type="Proteomes" id="UP000289946"/>
    </source>
</evidence>
<evidence type="ECO:0000256" key="2">
    <source>
        <dbReference type="SAM" id="Phobius"/>
    </source>
</evidence>
<keyword evidence="2" id="KW-0472">Membrane</keyword>
<keyword evidence="2" id="KW-0812">Transmembrane</keyword>
<feature type="transmembrane region" description="Helical" evidence="2">
    <location>
        <begin position="6"/>
        <end position="27"/>
    </location>
</feature>
<keyword evidence="4" id="KW-1185">Reference proteome</keyword>
<dbReference type="EMBL" id="RDRA01000014">
    <property type="protein sequence ID" value="RXG91549.1"/>
    <property type="molecule type" value="Genomic_DNA"/>
</dbReference>
<sequence>MLYSSHFWIGLCIGLIGGGSSGAMIMAMMAMAKDSNHWPPGPDEPHLDHGDVTLVPGAGETPRQFTGERHYRR</sequence>
<comment type="caution">
    <text evidence="3">The sequence shown here is derived from an EMBL/GenBank/DDBJ whole genome shotgun (WGS) entry which is preliminary data.</text>
</comment>
<gene>
    <name evidence="3" type="ORF">EAS62_24015</name>
</gene>
<proteinExistence type="predicted"/>
<accession>A0ABY0DFR5</accession>
<evidence type="ECO:0000256" key="1">
    <source>
        <dbReference type="SAM" id="MobiDB-lite"/>
    </source>
</evidence>
<feature type="region of interest" description="Disordered" evidence="1">
    <location>
        <begin position="36"/>
        <end position="73"/>
    </location>
</feature>
<protein>
    <submittedName>
        <fullName evidence="3">Uncharacterized protein</fullName>
    </submittedName>
</protein>
<organism evidence="3 4">
    <name type="scientific">Bradyrhizobium zhanjiangense</name>
    <dbReference type="NCBI Taxonomy" id="1325107"/>
    <lineage>
        <taxon>Bacteria</taxon>
        <taxon>Pseudomonadati</taxon>
        <taxon>Pseudomonadota</taxon>
        <taxon>Alphaproteobacteria</taxon>
        <taxon>Hyphomicrobiales</taxon>
        <taxon>Nitrobacteraceae</taxon>
        <taxon>Bradyrhizobium</taxon>
    </lineage>
</organism>
<keyword evidence="2" id="KW-1133">Transmembrane helix</keyword>
<name>A0ABY0DFR5_9BRAD</name>